<dbReference type="Proteomes" id="UP000318538">
    <property type="component" value="Chromosome"/>
</dbReference>
<evidence type="ECO:0000313" key="2">
    <source>
        <dbReference type="Proteomes" id="UP000318538"/>
    </source>
</evidence>
<dbReference type="EMBL" id="CP036525">
    <property type="protein sequence ID" value="QDT07345.1"/>
    <property type="molecule type" value="Genomic_DNA"/>
</dbReference>
<name>A0A517NJP1_9BACT</name>
<sequence length="124" mass="13757">MANTDGTCGPHSLTIAAWESQGTQKPTGNICRGARGHRHVRTTIGSASLWDSQHPTTFWLARRWEVLENPTAAVRQRPIPCWPDPSFRRSDANHAMDADGTCDHIKLNGLVVKDLAVQREPHGR</sequence>
<protein>
    <submittedName>
        <fullName evidence="1">Uncharacterized protein</fullName>
    </submittedName>
</protein>
<keyword evidence="2" id="KW-1185">Reference proteome</keyword>
<gene>
    <name evidence="1" type="ORF">K227x_57720</name>
</gene>
<organism evidence="1 2">
    <name type="scientific">Rubripirellula lacrimiformis</name>
    <dbReference type="NCBI Taxonomy" id="1930273"/>
    <lineage>
        <taxon>Bacteria</taxon>
        <taxon>Pseudomonadati</taxon>
        <taxon>Planctomycetota</taxon>
        <taxon>Planctomycetia</taxon>
        <taxon>Pirellulales</taxon>
        <taxon>Pirellulaceae</taxon>
        <taxon>Rubripirellula</taxon>
    </lineage>
</organism>
<accession>A0A517NJP1</accession>
<proteinExistence type="predicted"/>
<reference evidence="1 2" key="1">
    <citation type="submission" date="2019-02" db="EMBL/GenBank/DDBJ databases">
        <title>Deep-cultivation of Planctomycetes and their phenomic and genomic characterization uncovers novel biology.</title>
        <authorList>
            <person name="Wiegand S."/>
            <person name="Jogler M."/>
            <person name="Boedeker C."/>
            <person name="Pinto D."/>
            <person name="Vollmers J."/>
            <person name="Rivas-Marin E."/>
            <person name="Kohn T."/>
            <person name="Peeters S.H."/>
            <person name="Heuer A."/>
            <person name="Rast P."/>
            <person name="Oberbeckmann S."/>
            <person name="Bunk B."/>
            <person name="Jeske O."/>
            <person name="Meyerdierks A."/>
            <person name="Storesund J.E."/>
            <person name="Kallscheuer N."/>
            <person name="Luecker S."/>
            <person name="Lage O.M."/>
            <person name="Pohl T."/>
            <person name="Merkel B.J."/>
            <person name="Hornburger P."/>
            <person name="Mueller R.-W."/>
            <person name="Bruemmer F."/>
            <person name="Labrenz M."/>
            <person name="Spormann A.M."/>
            <person name="Op den Camp H."/>
            <person name="Overmann J."/>
            <person name="Amann R."/>
            <person name="Jetten M.S.M."/>
            <person name="Mascher T."/>
            <person name="Medema M.H."/>
            <person name="Devos D.P."/>
            <person name="Kaster A.-K."/>
            <person name="Ovreas L."/>
            <person name="Rohde M."/>
            <person name="Galperin M.Y."/>
            <person name="Jogler C."/>
        </authorList>
    </citation>
    <scope>NUCLEOTIDE SEQUENCE [LARGE SCALE GENOMIC DNA]</scope>
    <source>
        <strain evidence="1 2">K22_7</strain>
    </source>
</reference>
<dbReference type="AlphaFoldDB" id="A0A517NJP1"/>
<evidence type="ECO:0000313" key="1">
    <source>
        <dbReference type="EMBL" id="QDT07345.1"/>
    </source>
</evidence>
<dbReference type="KEGG" id="rlc:K227x_57720"/>